<evidence type="ECO:0000256" key="5">
    <source>
        <dbReference type="ARBA" id="ARBA00005225"/>
    </source>
</evidence>
<organism evidence="17 18">
    <name type="scientific">Sulfurimonas diazotrophicus</name>
    <dbReference type="NCBI Taxonomy" id="3131939"/>
    <lineage>
        <taxon>Bacteria</taxon>
        <taxon>Pseudomonadati</taxon>
        <taxon>Campylobacterota</taxon>
        <taxon>Epsilonproteobacteria</taxon>
        <taxon>Campylobacterales</taxon>
        <taxon>Sulfurimonadaceae</taxon>
        <taxon>Sulfurimonas</taxon>
    </lineage>
</organism>
<evidence type="ECO:0000256" key="4">
    <source>
        <dbReference type="ARBA" id="ARBA00004496"/>
    </source>
</evidence>
<dbReference type="InterPro" id="IPR004619">
    <property type="entry name" value="Type_III_PanK"/>
</dbReference>
<evidence type="ECO:0000256" key="2">
    <source>
        <dbReference type="ARBA" id="ARBA00001958"/>
    </source>
</evidence>
<evidence type="ECO:0000256" key="6">
    <source>
        <dbReference type="ARBA" id="ARBA00011738"/>
    </source>
</evidence>
<evidence type="ECO:0000256" key="11">
    <source>
        <dbReference type="ARBA" id="ARBA00022777"/>
    </source>
</evidence>
<dbReference type="NCBIfam" id="TIGR00671">
    <property type="entry name" value="baf"/>
    <property type="match status" value="1"/>
</dbReference>
<comment type="cofactor">
    <cofactor evidence="2">
        <name>K(+)</name>
        <dbReference type="ChEBI" id="CHEBI:29103"/>
    </cofactor>
</comment>
<dbReference type="Gene3D" id="3.30.420.40">
    <property type="match status" value="2"/>
</dbReference>
<comment type="catalytic activity">
    <reaction evidence="1">
        <text>(R)-pantothenate + ATP = (R)-4'-phosphopantothenate + ADP + H(+)</text>
        <dbReference type="Rhea" id="RHEA:16373"/>
        <dbReference type="ChEBI" id="CHEBI:10986"/>
        <dbReference type="ChEBI" id="CHEBI:15378"/>
        <dbReference type="ChEBI" id="CHEBI:29032"/>
        <dbReference type="ChEBI" id="CHEBI:30616"/>
        <dbReference type="ChEBI" id="CHEBI:456216"/>
        <dbReference type="EC" id="2.7.1.33"/>
    </reaction>
</comment>
<dbReference type="PANTHER" id="PTHR34265:SF1">
    <property type="entry name" value="TYPE III PANTOTHENATE KINASE"/>
    <property type="match status" value="1"/>
</dbReference>
<keyword evidence="10" id="KW-0547">Nucleotide-binding</keyword>
<dbReference type="Proteomes" id="UP001447842">
    <property type="component" value="Chromosome"/>
</dbReference>
<dbReference type="PANTHER" id="PTHR34265">
    <property type="entry name" value="TYPE III PANTOTHENATE KINASE"/>
    <property type="match status" value="1"/>
</dbReference>
<dbReference type="EMBL" id="CP147920">
    <property type="protein sequence ID" value="XAU16039.1"/>
    <property type="molecule type" value="Genomic_DNA"/>
</dbReference>
<comment type="subunit">
    <text evidence="6">Homodimer.</text>
</comment>
<comment type="pathway">
    <text evidence="5">Cofactor biosynthesis; coenzyme A biosynthesis; CoA from (R)-pantothenate: step 1/5.</text>
</comment>
<comment type="cofactor">
    <cofactor evidence="3">
        <name>NH4(+)</name>
        <dbReference type="ChEBI" id="CHEBI:28938"/>
    </cofactor>
</comment>
<evidence type="ECO:0000256" key="15">
    <source>
        <dbReference type="ARBA" id="ARBA00038036"/>
    </source>
</evidence>
<comment type="subcellular location">
    <subcellularLocation>
        <location evidence="4">Cytoplasm</location>
    </subcellularLocation>
</comment>
<dbReference type="SUPFAM" id="SSF53067">
    <property type="entry name" value="Actin-like ATPase domain"/>
    <property type="match status" value="2"/>
</dbReference>
<dbReference type="EC" id="2.7.1.33" evidence="7"/>
<evidence type="ECO:0000256" key="16">
    <source>
        <dbReference type="ARBA" id="ARBA00040883"/>
    </source>
</evidence>
<sequence length="207" mass="22804">MLLCDIGNTSFHFYDDTQGRDYREDAAAFDPAGVTLPVYYINVNASLQSRLEMLENWTDLRPCINWHDYYATMGIDRVAACEAVEEGVIVDAGSAITVDVVRGGRFQGGFIYPGVSALAETYHRISPRLDSSFNFDMQLDKMPKNTRDAISYGALGLLAKEVSGYGLPVYLTGGDASLLMPLFSTPNYEPLLLFSGMKKIIQKAGLC</sequence>
<keyword evidence="18" id="KW-1185">Reference proteome</keyword>
<gene>
    <name evidence="17" type="ORF">WCY31_04865</name>
</gene>
<evidence type="ECO:0000313" key="18">
    <source>
        <dbReference type="Proteomes" id="UP001447842"/>
    </source>
</evidence>
<dbReference type="InterPro" id="IPR043129">
    <property type="entry name" value="ATPase_NBD"/>
</dbReference>
<keyword evidence="8" id="KW-0963">Cytoplasm</keyword>
<keyword evidence="9 17" id="KW-0808">Transferase</keyword>
<evidence type="ECO:0000256" key="1">
    <source>
        <dbReference type="ARBA" id="ARBA00001206"/>
    </source>
</evidence>
<dbReference type="CDD" id="cd24015">
    <property type="entry name" value="ASKHA_NBD_PanK-III"/>
    <property type="match status" value="1"/>
</dbReference>
<evidence type="ECO:0000256" key="13">
    <source>
        <dbReference type="ARBA" id="ARBA00022958"/>
    </source>
</evidence>
<keyword evidence="13" id="KW-0630">Potassium</keyword>
<evidence type="ECO:0000313" key="17">
    <source>
        <dbReference type="EMBL" id="XAU16039.1"/>
    </source>
</evidence>
<accession>A0ABZ3HCG7</accession>
<evidence type="ECO:0000256" key="12">
    <source>
        <dbReference type="ARBA" id="ARBA00022840"/>
    </source>
</evidence>
<keyword evidence="11 17" id="KW-0418">Kinase</keyword>
<evidence type="ECO:0000256" key="3">
    <source>
        <dbReference type="ARBA" id="ARBA00001972"/>
    </source>
</evidence>
<evidence type="ECO:0000256" key="9">
    <source>
        <dbReference type="ARBA" id="ARBA00022679"/>
    </source>
</evidence>
<dbReference type="GO" id="GO:0004594">
    <property type="term" value="F:pantothenate kinase activity"/>
    <property type="evidence" value="ECO:0007669"/>
    <property type="project" value="UniProtKB-EC"/>
</dbReference>
<protein>
    <recommendedName>
        <fullName evidence="16">Type III pantothenate kinase</fullName>
        <ecNumber evidence="7">2.7.1.33</ecNumber>
    </recommendedName>
</protein>
<comment type="similarity">
    <text evidence="15">Belongs to the type III pantothenate kinase family.</text>
</comment>
<keyword evidence="12" id="KW-0067">ATP-binding</keyword>
<dbReference type="RefSeq" id="WP_345973407.1">
    <property type="nucleotide sequence ID" value="NZ_CP147920.1"/>
</dbReference>
<reference evidence="17 18" key="1">
    <citation type="submission" date="2024-03" db="EMBL/GenBank/DDBJ databases">
        <title>Sulfurimonas sp. HSL3-1.</title>
        <authorList>
            <person name="Wang S."/>
        </authorList>
    </citation>
    <scope>NUCLEOTIDE SEQUENCE [LARGE SCALE GENOMIC DNA]</scope>
    <source>
        <strain evidence="17 18">HSL3-1</strain>
    </source>
</reference>
<evidence type="ECO:0000256" key="10">
    <source>
        <dbReference type="ARBA" id="ARBA00022741"/>
    </source>
</evidence>
<proteinExistence type="inferred from homology"/>
<dbReference type="Pfam" id="PF03309">
    <property type="entry name" value="Pan_kinase"/>
    <property type="match status" value="1"/>
</dbReference>
<evidence type="ECO:0000256" key="7">
    <source>
        <dbReference type="ARBA" id="ARBA00012102"/>
    </source>
</evidence>
<keyword evidence="14" id="KW-0173">Coenzyme A biosynthesis</keyword>
<evidence type="ECO:0000256" key="8">
    <source>
        <dbReference type="ARBA" id="ARBA00022490"/>
    </source>
</evidence>
<evidence type="ECO:0000256" key="14">
    <source>
        <dbReference type="ARBA" id="ARBA00022993"/>
    </source>
</evidence>
<name>A0ABZ3HCG7_9BACT</name>
<dbReference type="NCBIfam" id="NF009872">
    <property type="entry name" value="PRK13333.1"/>
    <property type="match status" value="1"/>
</dbReference>